<keyword evidence="3" id="KW-1185">Reference proteome</keyword>
<name>A0A9D4EPU9_DREPO</name>
<evidence type="ECO:0000313" key="3">
    <source>
        <dbReference type="Proteomes" id="UP000828390"/>
    </source>
</evidence>
<protein>
    <submittedName>
        <fullName evidence="2">Uncharacterized protein</fullName>
    </submittedName>
</protein>
<proteinExistence type="predicted"/>
<feature type="region of interest" description="Disordered" evidence="1">
    <location>
        <begin position="1"/>
        <end position="40"/>
    </location>
</feature>
<accession>A0A9D4EPU9</accession>
<organism evidence="2 3">
    <name type="scientific">Dreissena polymorpha</name>
    <name type="common">Zebra mussel</name>
    <name type="synonym">Mytilus polymorpha</name>
    <dbReference type="NCBI Taxonomy" id="45954"/>
    <lineage>
        <taxon>Eukaryota</taxon>
        <taxon>Metazoa</taxon>
        <taxon>Spiralia</taxon>
        <taxon>Lophotrochozoa</taxon>
        <taxon>Mollusca</taxon>
        <taxon>Bivalvia</taxon>
        <taxon>Autobranchia</taxon>
        <taxon>Heteroconchia</taxon>
        <taxon>Euheterodonta</taxon>
        <taxon>Imparidentia</taxon>
        <taxon>Neoheterodontei</taxon>
        <taxon>Myida</taxon>
        <taxon>Dreissenoidea</taxon>
        <taxon>Dreissenidae</taxon>
        <taxon>Dreissena</taxon>
    </lineage>
</organism>
<sequence length="281" mass="31789">MDQRHHLGNAPPSQSFRGGRPPAAAPERHQGSQYPEPYPLTKYAASSVAMGTRGKDEYGGQLQEQMQLQRSKEASKQMVYSVFGNFLAILEEYEARQSPHRNIRRSDIAIADQSRKTDEDIESIVETQLLLFETQFRSCNSDARYEVKEQLKWKAIQWSAVRAEQGCSMRQVDVFIAQLYEILENNRTTHAHTSRPKPTISEATIRSNLPHIMAGKHEQVTLDSAFKADTSRAAECPRVRKPVDYDALVLGTKRIGNAIPSLMPALSRFIDKNPDKFTSLQ</sequence>
<dbReference type="AlphaFoldDB" id="A0A9D4EPU9"/>
<reference evidence="2" key="1">
    <citation type="journal article" date="2019" name="bioRxiv">
        <title>The Genome of the Zebra Mussel, Dreissena polymorpha: A Resource for Invasive Species Research.</title>
        <authorList>
            <person name="McCartney M.A."/>
            <person name="Auch B."/>
            <person name="Kono T."/>
            <person name="Mallez S."/>
            <person name="Zhang Y."/>
            <person name="Obille A."/>
            <person name="Becker A."/>
            <person name="Abrahante J.E."/>
            <person name="Garbe J."/>
            <person name="Badalamenti J.P."/>
            <person name="Herman A."/>
            <person name="Mangelson H."/>
            <person name="Liachko I."/>
            <person name="Sullivan S."/>
            <person name="Sone E.D."/>
            <person name="Koren S."/>
            <person name="Silverstein K.A.T."/>
            <person name="Beckman K.B."/>
            <person name="Gohl D.M."/>
        </authorList>
    </citation>
    <scope>NUCLEOTIDE SEQUENCE</scope>
    <source>
        <strain evidence="2">Duluth1</strain>
        <tissue evidence="2">Whole animal</tissue>
    </source>
</reference>
<gene>
    <name evidence="2" type="ORF">DPMN_161372</name>
</gene>
<evidence type="ECO:0000313" key="2">
    <source>
        <dbReference type="EMBL" id="KAH3783434.1"/>
    </source>
</evidence>
<comment type="caution">
    <text evidence="2">The sequence shown here is derived from an EMBL/GenBank/DDBJ whole genome shotgun (WGS) entry which is preliminary data.</text>
</comment>
<reference evidence="2" key="2">
    <citation type="submission" date="2020-11" db="EMBL/GenBank/DDBJ databases">
        <authorList>
            <person name="McCartney M.A."/>
            <person name="Auch B."/>
            <person name="Kono T."/>
            <person name="Mallez S."/>
            <person name="Becker A."/>
            <person name="Gohl D.M."/>
            <person name="Silverstein K.A.T."/>
            <person name="Koren S."/>
            <person name="Bechman K.B."/>
            <person name="Herman A."/>
            <person name="Abrahante J.E."/>
            <person name="Garbe J."/>
        </authorList>
    </citation>
    <scope>NUCLEOTIDE SEQUENCE</scope>
    <source>
        <strain evidence="2">Duluth1</strain>
        <tissue evidence="2">Whole animal</tissue>
    </source>
</reference>
<dbReference type="OrthoDB" id="5988260at2759"/>
<evidence type="ECO:0000256" key="1">
    <source>
        <dbReference type="SAM" id="MobiDB-lite"/>
    </source>
</evidence>
<dbReference type="Proteomes" id="UP000828390">
    <property type="component" value="Unassembled WGS sequence"/>
</dbReference>
<dbReference type="EMBL" id="JAIWYP010000008">
    <property type="protein sequence ID" value="KAH3783434.1"/>
    <property type="molecule type" value="Genomic_DNA"/>
</dbReference>